<dbReference type="AlphaFoldDB" id="D9WS36"/>
<feature type="region of interest" description="Disordered" evidence="2">
    <location>
        <begin position="294"/>
        <end position="316"/>
    </location>
</feature>
<gene>
    <name evidence="3" type="ORF">SSOG_07994</name>
</gene>
<name>D9WS36_9ACTN</name>
<dbReference type="SUPFAM" id="SSF50974">
    <property type="entry name" value="Nitrous oxide reductase, N-terminal domain"/>
    <property type="match status" value="1"/>
</dbReference>
<feature type="region of interest" description="Disordered" evidence="2">
    <location>
        <begin position="335"/>
        <end position="360"/>
    </location>
</feature>
<evidence type="ECO:0000256" key="1">
    <source>
        <dbReference type="ARBA" id="ARBA00005564"/>
    </source>
</evidence>
<dbReference type="Pfam" id="PF10282">
    <property type="entry name" value="Lactonase"/>
    <property type="match status" value="1"/>
</dbReference>
<protein>
    <submittedName>
        <fullName evidence="3">LigA protein</fullName>
    </submittedName>
</protein>
<dbReference type="InterPro" id="IPR011045">
    <property type="entry name" value="N2O_reductase_N"/>
</dbReference>
<proteinExistence type="inferred from homology"/>
<sequence length="360" mass="39233">MNISENTVAYVGSRTTPARNGQGKGIEVYDIGPGAPDADRWTLLQTVELDNPTFLAVDHTRRYLYAVHGDLSHVSAFRIEPGTGRLGDLGSQETGGRNPAHLAVDPSNRFLVVANHSSGSVASLPLREDGRLGPVTDLLLLPGEPGPHRAEQTGAKPHHVPFAPDGRFLAVPGKGLDRVFTLALDATPGKLSPIGGTPSGVRWRAYRPCPVRRLRQSGTAVAVRSRSARRAVRLRLQPWRRRGQHPWGPGARHHRRLRRLGGGRNAAARGVAVHRGHPPAVLLLRSGRPAALRRQRAQPHHHHVRRGRGQRGAPSVGWGAGHGIARVHRVLAAAERSVRDPRRGTPRMKCPRPPHEERRG</sequence>
<feature type="compositionally biased region" description="Basic residues" evidence="2">
    <location>
        <begin position="294"/>
        <end position="309"/>
    </location>
</feature>
<dbReference type="HOGENOM" id="CLU_769292_0_0_11"/>
<dbReference type="PANTHER" id="PTHR30344:SF1">
    <property type="entry name" value="6-PHOSPHOGLUCONOLACTONASE"/>
    <property type="match status" value="1"/>
</dbReference>
<reference evidence="3 4" key="1">
    <citation type="submission" date="2009-02" db="EMBL/GenBank/DDBJ databases">
        <title>Annotation of Streptomyces hygroscopicus strain ATCC 53653.</title>
        <authorList>
            <consortium name="The Broad Institute Genome Sequencing Platform"/>
            <consortium name="Broad Institute Microbial Sequencing Center"/>
            <person name="Fischbach M."/>
            <person name="Godfrey P."/>
            <person name="Ward D."/>
            <person name="Young S."/>
            <person name="Zeng Q."/>
            <person name="Koehrsen M."/>
            <person name="Alvarado L."/>
            <person name="Berlin A.M."/>
            <person name="Bochicchio J."/>
            <person name="Borenstein D."/>
            <person name="Chapman S.B."/>
            <person name="Chen Z."/>
            <person name="Engels R."/>
            <person name="Freedman E."/>
            <person name="Gellesch M."/>
            <person name="Goldberg J."/>
            <person name="Griggs A."/>
            <person name="Gujja S."/>
            <person name="Heilman E.R."/>
            <person name="Heiman D.I."/>
            <person name="Hepburn T.A."/>
            <person name="Howarth C."/>
            <person name="Jen D."/>
            <person name="Larson L."/>
            <person name="Lewis B."/>
            <person name="Mehta T."/>
            <person name="Park D."/>
            <person name="Pearson M."/>
            <person name="Richards J."/>
            <person name="Roberts A."/>
            <person name="Saif S."/>
            <person name="Shea T.D."/>
            <person name="Shenoy N."/>
            <person name="Sisk P."/>
            <person name="Stolte C."/>
            <person name="Sykes S.N."/>
            <person name="Thomson T."/>
            <person name="Walk T."/>
            <person name="White J."/>
            <person name="Yandava C."/>
            <person name="Straight P."/>
            <person name="Clardy J."/>
            <person name="Hung D."/>
            <person name="Kolter R."/>
            <person name="Mekalanos J."/>
            <person name="Walker S."/>
            <person name="Walsh C.T."/>
            <person name="Wieland-Brown L.C."/>
            <person name="Haas B."/>
            <person name="Nusbaum C."/>
            <person name="Birren B."/>
        </authorList>
    </citation>
    <scope>NUCLEOTIDE SEQUENCE [LARGE SCALE GENOMIC DNA]</scope>
    <source>
        <strain evidence="3 4">ATCC 53653</strain>
    </source>
</reference>
<evidence type="ECO:0000313" key="3">
    <source>
        <dbReference type="EMBL" id="EFL28280.1"/>
    </source>
</evidence>
<dbReference type="GO" id="GO:0005829">
    <property type="term" value="C:cytosol"/>
    <property type="evidence" value="ECO:0007669"/>
    <property type="project" value="TreeGrafter"/>
</dbReference>
<dbReference type="EMBL" id="GG657754">
    <property type="protein sequence ID" value="EFL28280.1"/>
    <property type="molecule type" value="Genomic_DNA"/>
</dbReference>
<dbReference type="PANTHER" id="PTHR30344">
    <property type="entry name" value="6-PHOSPHOGLUCONOLACTONASE-RELATED"/>
    <property type="match status" value="1"/>
</dbReference>
<comment type="similarity">
    <text evidence="1">Belongs to the cycloisomerase 2 family.</text>
</comment>
<organism evidence="3 4">
    <name type="scientific">Streptomyces himastatinicus ATCC 53653</name>
    <dbReference type="NCBI Taxonomy" id="457427"/>
    <lineage>
        <taxon>Bacteria</taxon>
        <taxon>Bacillati</taxon>
        <taxon>Actinomycetota</taxon>
        <taxon>Actinomycetes</taxon>
        <taxon>Kitasatosporales</taxon>
        <taxon>Streptomycetaceae</taxon>
        <taxon>Streptomyces</taxon>
        <taxon>Streptomyces violaceusniger group</taxon>
    </lineage>
</organism>
<dbReference type="Proteomes" id="UP000003963">
    <property type="component" value="Unassembled WGS sequence"/>
</dbReference>
<dbReference type="Gene3D" id="2.130.10.10">
    <property type="entry name" value="YVTN repeat-like/Quinoprotein amine dehydrogenase"/>
    <property type="match status" value="1"/>
</dbReference>
<dbReference type="InterPro" id="IPR015943">
    <property type="entry name" value="WD40/YVTN_repeat-like_dom_sf"/>
</dbReference>
<dbReference type="STRING" id="457427.SSOG_07994"/>
<dbReference type="InterPro" id="IPR019405">
    <property type="entry name" value="Lactonase_7-beta_prop"/>
</dbReference>
<dbReference type="InterPro" id="IPR050282">
    <property type="entry name" value="Cycloisomerase_2"/>
</dbReference>
<accession>D9WS36</accession>
<dbReference type="GO" id="GO:0017057">
    <property type="term" value="F:6-phosphogluconolactonase activity"/>
    <property type="evidence" value="ECO:0007669"/>
    <property type="project" value="TreeGrafter"/>
</dbReference>
<keyword evidence="4" id="KW-1185">Reference proteome</keyword>
<evidence type="ECO:0000256" key="2">
    <source>
        <dbReference type="SAM" id="MobiDB-lite"/>
    </source>
</evidence>
<evidence type="ECO:0000313" key="4">
    <source>
        <dbReference type="Proteomes" id="UP000003963"/>
    </source>
</evidence>